<dbReference type="Proteomes" id="UP001480955">
    <property type="component" value="Unassembled WGS sequence"/>
</dbReference>
<accession>A0ABV1QKT4</accession>
<dbReference type="InterPro" id="IPR009061">
    <property type="entry name" value="DNA-bd_dom_put_sf"/>
</dbReference>
<sequence>MSSRLFTTPEAAQELGVSPNHLEKLRVTGGGPEFIKLGRSVRYEPTALQAYVAARRRRSTSDQGGTL</sequence>
<protein>
    <submittedName>
        <fullName evidence="2">Helix-turn-helix domain-containing protein</fullName>
    </submittedName>
</protein>
<reference evidence="2 3" key="1">
    <citation type="submission" date="2024-06" db="EMBL/GenBank/DDBJ databases">
        <authorList>
            <person name="Campbell A.G."/>
        </authorList>
    </citation>
    <scope>NUCLEOTIDE SEQUENCE [LARGE SCALE GENOMIC DNA]</scope>
    <source>
        <strain evidence="2 3">EM12</strain>
    </source>
</reference>
<proteinExistence type="predicted"/>
<evidence type="ECO:0000313" key="2">
    <source>
        <dbReference type="EMBL" id="MER2250003.1"/>
    </source>
</evidence>
<comment type="caution">
    <text evidence="2">The sequence shown here is derived from an EMBL/GenBank/DDBJ whole genome shotgun (WGS) entry which is preliminary data.</text>
</comment>
<evidence type="ECO:0000313" key="3">
    <source>
        <dbReference type="Proteomes" id="UP001480955"/>
    </source>
</evidence>
<dbReference type="RefSeq" id="WP_166059433.1">
    <property type="nucleotide sequence ID" value="NZ_JBELQE010000051.1"/>
</dbReference>
<dbReference type="Pfam" id="PF12728">
    <property type="entry name" value="HTH_17"/>
    <property type="match status" value="1"/>
</dbReference>
<feature type="domain" description="Helix-turn-helix" evidence="1">
    <location>
        <begin position="5"/>
        <end position="56"/>
    </location>
</feature>
<keyword evidence="3" id="KW-1185">Reference proteome</keyword>
<dbReference type="SUPFAM" id="SSF46955">
    <property type="entry name" value="Putative DNA-binding domain"/>
    <property type="match status" value="1"/>
</dbReference>
<dbReference type="EMBL" id="JBELQE010000051">
    <property type="protein sequence ID" value="MER2250003.1"/>
    <property type="molecule type" value="Genomic_DNA"/>
</dbReference>
<dbReference type="InterPro" id="IPR041657">
    <property type="entry name" value="HTH_17"/>
</dbReference>
<name>A0ABV1QKT4_9HYPH</name>
<gene>
    <name evidence="2" type="ORF">ABS772_08765</name>
</gene>
<evidence type="ECO:0000259" key="1">
    <source>
        <dbReference type="Pfam" id="PF12728"/>
    </source>
</evidence>
<organism evidence="2 3">
    <name type="scientific">Methylorubrum podarium</name>
    <dbReference type="NCBI Taxonomy" id="200476"/>
    <lineage>
        <taxon>Bacteria</taxon>
        <taxon>Pseudomonadati</taxon>
        <taxon>Pseudomonadota</taxon>
        <taxon>Alphaproteobacteria</taxon>
        <taxon>Hyphomicrobiales</taxon>
        <taxon>Methylobacteriaceae</taxon>
        <taxon>Methylorubrum</taxon>
    </lineage>
</organism>